<dbReference type="CDD" id="cd09616">
    <property type="entry name" value="Peptidase_C12_UCH_L1_L3"/>
    <property type="match status" value="1"/>
</dbReference>
<keyword evidence="4 7" id="KW-0833">Ubl conjugation pathway</keyword>
<keyword evidence="11" id="KW-1185">Reference proteome</keyword>
<comment type="similarity">
    <text evidence="2 7 8">Belongs to the peptidase C12 family.</text>
</comment>
<dbReference type="Gene3D" id="3.40.532.10">
    <property type="entry name" value="Peptidase C12, ubiquitin carboxyl-terminal hydrolase"/>
    <property type="match status" value="1"/>
</dbReference>
<evidence type="ECO:0000313" key="11">
    <source>
        <dbReference type="Proteomes" id="UP001437256"/>
    </source>
</evidence>
<evidence type="ECO:0000256" key="7">
    <source>
        <dbReference type="PROSITE-ProRule" id="PRU01393"/>
    </source>
</evidence>
<dbReference type="PRINTS" id="PR00707">
    <property type="entry name" value="UBCTHYDRLASE"/>
</dbReference>
<dbReference type="PROSITE" id="PS52048">
    <property type="entry name" value="UCH_DOMAIN"/>
    <property type="match status" value="1"/>
</dbReference>
<keyword evidence="5 7" id="KW-0378">Hydrolase</keyword>
<dbReference type="EMBL" id="JBBXMP010000021">
    <property type="protein sequence ID" value="KAL0068037.1"/>
    <property type="molecule type" value="Genomic_DNA"/>
</dbReference>
<comment type="caution">
    <text evidence="10">The sequence shown here is derived from an EMBL/GenBank/DDBJ whole genome shotgun (WGS) entry which is preliminary data.</text>
</comment>
<dbReference type="Proteomes" id="UP001437256">
    <property type="component" value="Unassembled WGS sequence"/>
</dbReference>
<evidence type="ECO:0000313" key="10">
    <source>
        <dbReference type="EMBL" id="KAL0068037.1"/>
    </source>
</evidence>
<feature type="active site" description="Proton donor" evidence="7">
    <location>
        <position position="183"/>
    </location>
</feature>
<feature type="domain" description="UCH catalytic" evidence="9">
    <location>
        <begin position="17"/>
        <end position="251"/>
    </location>
</feature>
<dbReference type="InterPro" id="IPR038765">
    <property type="entry name" value="Papain-like_cys_pep_sf"/>
</dbReference>
<dbReference type="SUPFAM" id="SSF54001">
    <property type="entry name" value="Cysteine proteinases"/>
    <property type="match status" value="1"/>
</dbReference>
<feature type="site" description="Transition state stabilizer" evidence="7">
    <location>
        <position position="102"/>
    </location>
</feature>
<evidence type="ECO:0000256" key="8">
    <source>
        <dbReference type="RuleBase" id="RU361215"/>
    </source>
</evidence>
<keyword evidence="6 7" id="KW-0788">Thiol protease</keyword>
<gene>
    <name evidence="10" type="primary">YUH1_1</name>
    <name evidence="10" type="ORF">AAF712_004940</name>
</gene>
<dbReference type="PANTHER" id="PTHR10589:SF17">
    <property type="entry name" value="UBIQUITIN CARBOXYL-TERMINAL HYDROLASE"/>
    <property type="match status" value="1"/>
</dbReference>
<feature type="site" description="Important for enzyme activity" evidence="7">
    <location>
        <position position="200"/>
    </location>
</feature>
<sequence>MLSSNSHITISEGPRKRYIPLESNPEVFTKLAHALGATDLEFQDVYSLDDDLLGMLPRPVLALVILFPAIGERYEKELEQQRRNIAVYEGCGDGEDVVWFKQTIGTACGLYAILHAMSNGRARNHIIPGSLIERLLETFTPLNPHERALALEASQELEEAHTAAGKDGQTAAPSDLEEEVDYHYACFVRSHVSGRVYELDGMKPGPVDSGIALTEGADLLSKPSLQLVRNFIHEEQLKYQNEGFSLMALVE</sequence>
<evidence type="ECO:0000256" key="2">
    <source>
        <dbReference type="ARBA" id="ARBA00009326"/>
    </source>
</evidence>
<dbReference type="Pfam" id="PF01088">
    <property type="entry name" value="Peptidase_C12"/>
    <property type="match status" value="1"/>
</dbReference>
<evidence type="ECO:0000256" key="1">
    <source>
        <dbReference type="ARBA" id="ARBA00000707"/>
    </source>
</evidence>
<protein>
    <recommendedName>
        <fullName evidence="8">Ubiquitin carboxyl-terminal hydrolase</fullName>
        <ecNumber evidence="8">3.4.19.12</ecNumber>
    </recommendedName>
</protein>
<evidence type="ECO:0000256" key="5">
    <source>
        <dbReference type="ARBA" id="ARBA00022801"/>
    </source>
</evidence>
<dbReference type="EC" id="3.4.19.12" evidence="8"/>
<dbReference type="InterPro" id="IPR001578">
    <property type="entry name" value="Peptidase_C12_UCH"/>
</dbReference>
<reference evidence="10 11" key="1">
    <citation type="submission" date="2024-05" db="EMBL/GenBank/DDBJ databases">
        <title>A draft genome resource for the thread blight pathogen Marasmius tenuissimus strain MS-2.</title>
        <authorList>
            <person name="Yulfo-Soto G.E."/>
            <person name="Baruah I.K."/>
            <person name="Amoako-Attah I."/>
            <person name="Bukari Y."/>
            <person name="Meinhardt L.W."/>
            <person name="Bailey B.A."/>
            <person name="Cohen S.P."/>
        </authorList>
    </citation>
    <scope>NUCLEOTIDE SEQUENCE [LARGE SCALE GENOMIC DNA]</scope>
    <source>
        <strain evidence="10 11">MS-2</strain>
    </source>
</reference>
<feature type="active site" description="Nucleophile" evidence="7">
    <location>
        <position position="108"/>
    </location>
</feature>
<comment type="catalytic activity">
    <reaction evidence="1 7 8">
        <text>Thiol-dependent hydrolysis of ester, thioester, amide, peptide and isopeptide bonds formed by the C-terminal Gly of ubiquitin (a 76-residue protein attached to proteins as an intracellular targeting signal).</text>
        <dbReference type="EC" id="3.4.19.12"/>
    </reaction>
</comment>
<keyword evidence="3 7" id="KW-0645">Protease</keyword>
<dbReference type="GO" id="GO:0004843">
    <property type="term" value="F:cysteine-type deubiquitinase activity"/>
    <property type="evidence" value="ECO:0007669"/>
    <property type="project" value="UniProtKB-EC"/>
</dbReference>
<accession>A0ABR3A666</accession>
<name>A0ABR3A666_9AGAR</name>
<dbReference type="InterPro" id="IPR036959">
    <property type="entry name" value="Peptidase_C12_UCH_sf"/>
</dbReference>
<organism evidence="10 11">
    <name type="scientific">Marasmius tenuissimus</name>
    <dbReference type="NCBI Taxonomy" id="585030"/>
    <lineage>
        <taxon>Eukaryota</taxon>
        <taxon>Fungi</taxon>
        <taxon>Dikarya</taxon>
        <taxon>Basidiomycota</taxon>
        <taxon>Agaricomycotina</taxon>
        <taxon>Agaricomycetes</taxon>
        <taxon>Agaricomycetidae</taxon>
        <taxon>Agaricales</taxon>
        <taxon>Marasmiineae</taxon>
        <taxon>Marasmiaceae</taxon>
        <taxon>Marasmius</taxon>
    </lineage>
</organism>
<dbReference type="PANTHER" id="PTHR10589">
    <property type="entry name" value="UBIQUITIN CARBOXYL-TERMINAL HYDROLASE"/>
    <property type="match status" value="1"/>
</dbReference>
<evidence type="ECO:0000256" key="4">
    <source>
        <dbReference type="ARBA" id="ARBA00022786"/>
    </source>
</evidence>
<evidence type="ECO:0000256" key="3">
    <source>
        <dbReference type="ARBA" id="ARBA00022670"/>
    </source>
</evidence>
<evidence type="ECO:0000259" key="9">
    <source>
        <dbReference type="PROSITE" id="PS52048"/>
    </source>
</evidence>
<proteinExistence type="inferred from homology"/>
<evidence type="ECO:0000256" key="6">
    <source>
        <dbReference type="ARBA" id="ARBA00022807"/>
    </source>
</evidence>